<dbReference type="HAMAP" id="MF_00338">
    <property type="entry name" value="UPF0145"/>
    <property type="match status" value="1"/>
</dbReference>
<evidence type="ECO:0000256" key="1">
    <source>
        <dbReference type="ARBA" id="ARBA00010751"/>
    </source>
</evidence>
<reference evidence="4 5" key="1">
    <citation type="submission" date="2017-10" db="EMBL/GenBank/DDBJ databases">
        <title>Sequencing the genomes of 1000 actinobacteria strains.</title>
        <authorList>
            <person name="Klenk H.-P."/>
        </authorList>
    </citation>
    <scope>NUCLEOTIDE SEQUENCE [LARGE SCALE GENOMIC DNA]</scope>
    <source>
        <strain evidence="4 5">DSM 21798</strain>
    </source>
</reference>
<dbReference type="InterPro" id="IPR002765">
    <property type="entry name" value="UPF0145_YbjQ-like"/>
</dbReference>
<dbReference type="EMBL" id="PDJE01000001">
    <property type="protein sequence ID" value="PFG29749.1"/>
    <property type="molecule type" value="Genomic_DNA"/>
</dbReference>
<dbReference type="Pfam" id="PF01906">
    <property type="entry name" value="YbjQ_1"/>
    <property type="match status" value="1"/>
</dbReference>
<dbReference type="RefSeq" id="WP_098406292.1">
    <property type="nucleotide sequence ID" value="NZ_PDJE01000001.1"/>
</dbReference>
<accession>A0A2A9DV12</accession>
<feature type="compositionally biased region" description="Polar residues" evidence="3">
    <location>
        <begin position="124"/>
        <end position="138"/>
    </location>
</feature>
<evidence type="ECO:0000313" key="5">
    <source>
        <dbReference type="Proteomes" id="UP000221369"/>
    </source>
</evidence>
<dbReference type="Gene3D" id="3.30.110.70">
    <property type="entry name" value="Hypothetical protein apc22750. Chain B"/>
    <property type="match status" value="1"/>
</dbReference>
<protein>
    <recommendedName>
        <fullName evidence="2">UPF0145 protein ATJ78_0664</fullName>
    </recommendedName>
</protein>
<evidence type="ECO:0000256" key="2">
    <source>
        <dbReference type="HAMAP-Rule" id="MF_00338"/>
    </source>
</evidence>
<organism evidence="4 5">
    <name type="scientific">Paramicrobacterium agarici</name>
    <dbReference type="NCBI Taxonomy" id="630514"/>
    <lineage>
        <taxon>Bacteria</taxon>
        <taxon>Bacillati</taxon>
        <taxon>Actinomycetota</taxon>
        <taxon>Actinomycetes</taxon>
        <taxon>Micrococcales</taxon>
        <taxon>Microbacteriaceae</taxon>
        <taxon>Paramicrobacterium</taxon>
    </lineage>
</organism>
<dbReference type="Proteomes" id="UP000221369">
    <property type="component" value="Unassembled WGS sequence"/>
</dbReference>
<keyword evidence="5" id="KW-1185">Reference proteome</keyword>
<dbReference type="PANTHER" id="PTHR34068:SF2">
    <property type="entry name" value="UPF0145 PROTEIN SCO3412"/>
    <property type="match status" value="1"/>
</dbReference>
<gene>
    <name evidence="4" type="ORF">ATJ78_0664</name>
</gene>
<dbReference type="InterPro" id="IPR035439">
    <property type="entry name" value="UPF0145_dom_sf"/>
</dbReference>
<evidence type="ECO:0000313" key="4">
    <source>
        <dbReference type="EMBL" id="PFG29749.1"/>
    </source>
</evidence>
<evidence type="ECO:0000256" key="3">
    <source>
        <dbReference type="SAM" id="MobiDB-lite"/>
    </source>
</evidence>
<name>A0A2A9DV12_9MICO</name>
<comment type="caution">
    <text evidence="4">The sequence shown here is derived from an EMBL/GenBank/DDBJ whole genome shotgun (WGS) entry which is preliminary data.</text>
</comment>
<feature type="compositionally biased region" description="Low complexity" evidence="3">
    <location>
        <begin position="139"/>
        <end position="164"/>
    </location>
</feature>
<dbReference type="SUPFAM" id="SSF117782">
    <property type="entry name" value="YbjQ-like"/>
    <property type="match status" value="1"/>
</dbReference>
<dbReference type="PANTHER" id="PTHR34068">
    <property type="entry name" value="UPF0145 PROTEIN YBJQ"/>
    <property type="match status" value="1"/>
</dbReference>
<comment type="similarity">
    <text evidence="1 2">Belongs to the UPF0145 family.</text>
</comment>
<dbReference type="AlphaFoldDB" id="A0A2A9DV12"/>
<proteinExistence type="inferred from homology"/>
<sequence>MIIVTSNDIPGYRIEAVFGEVMGLTVRARDIGSQFTAGFRSLGGGELPEMTRMLYESRSEVMNRMVTEAQQRQANAIVAMRFDSSELGTTWTEVCAYGTAVYAVPIPAGEEGATPQSAWIVDNNQQHPQTNEHTAQGEQSHGQHVPQHSPQQQNQQQMPHGPVS</sequence>
<feature type="region of interest" description="Disordered" evidence="3">
    <location>
        <begin position="124"/>
        <end position="164"/>
    </location>
</feature>